<dbReference type="GO" id="GO:0005886">
    <property type="term" value="C:plasma membrane"/>
    <property type="evidence" value="ECO:0007669"/>
    <property type="project" value="TreeGrafter"/>
</dbReference>
<dbReference type="Pfam" id="PF08447">
    <property type="entry name" value="PAS_3"/>
    <property type="match status" value="1"/>
</dbReference>
<dbReference type="GO" id="GO:0043709">
    <property type="term" value="P:cell adhesion involved in single-species biofilm formation"/>
    <property type="evidence" value="ECO:0007669"/>
    <property type="project" value="TreeGrafter"/>
</dbReference>
<dbReference type="EMBL" id="AUZM01000011">
    <property type="protein sequence ID" value="ERT08385.1"/>
    <property type="molecule type" value="Genomic_DNA"/>
</dbReference>
<dbReference type="InterPro" id="IPR000014">
    <property type="entry name" value="PAS"/>
</dbReference>
<dbReference type="InterPro" id="IPR043128">
    <property type="entry name" value="Rev_trsase/Diguanyl_cyclase"/>
</dbReference>
<keyword evidence="1" id="KW-0175">Coiled coil</keyword>
<organism evidence="5 6">
    <name type="scientific">Lyngbya aestuarii BL J</name>
    <dbReference type="NCBI Taxonomy" id="1348334"/>
    <lineage>
        <taxon>Bacteria</taxon>
        <taxon>Bacillati</taxon>
        <taxon>Cyanobacteriota</taxon>
        <taxon>Cyanophyceae</taxon>
        <taxon>Oscillatoriophycideae</taxon>
        <taxon>Oscillatoriales</taxon>
        <taxon>Microcoleaceae</taxon>
        <taxon>Lyngbya</taxon>
    </lineage>
</organism>
<dbReference type="InterPro" id="IPR001610">
    <property type="entry name" value="PAC"/>
</dbReference>
<dbReference type="Gene3D" id="3.30.70.270">
    <property type="match status" value="1"/>
</dbReference>
<dbReference type="InterPro" id="IPR000160">
    <property type="entry name" value="GGDEF_dom"/>
</dbReference>
<keyword evidence="6" id="KW-1185">Reference proteome</keyword>
<accession>U7QMT5</accession>
<dbReference type="OrthoDB" id="436222at2"/>
<dbReference type="InterPro" id="IPR000700">
    <property type="entry name" value="PAS-assoc_C"/>
</dbReference>
<dbReference type="GO" id="GO:1902201">
    <property type="term" value="P:negative regulation of bacterial-type flagellum-dependent cell motility"/>
    <property type="evidence" value="ECO:0007669"/>
    <property type="project" value="TreeGrafter"/>
</dbReference>
<dbReference type="InterPro" id="IPR013655">
    <property type="entry name" value="PAS_fold_3"/>
</dbReference>
<evidence type="ECO:0000313" key="6">
    <source>
        <dbReference type="Proteomes" id="UP000017127"/>
    </source>
</evidence>
<dbReference type="NCBIfam" id="TIGR00254">
    <property type="entry name" value="GGDEF"/>
    <property type="match status" value="1"/>
</dbReference>
<evidence type="ECO:0000313" key="5">
    <source>
        <dbReference type="EMBL" id="ERT08385.1"/>
    </source>
</evidence>
<dbReference type="Pfam" id="PF13426">
    <property type="entry name" value="PAS_9"/>
    <property type="match status" value="1"/>
</dbReference>
<dbReference type="InterPro" id="IPR035965">
    <property type="entry name" value="PAS-like_dom_sf"/>
</dbReference>
<dbReference type="Proteomes" id="UP000017127">
    <property type="component" value="Unassembled WGS sequence"/>
</dbReference>
<dbReference type="PROSITE" id="PS50113">
    <property type="entry name" value="PAC"/>
    <property type="match status" value="2"/>
</dbReference>
<dbReference type="Gene3D" id="3.30.450.20">
    <property type="entry name" value="PAS domain"/>
    <property type="match status" value="2"/>
</dbReference>
<dbReference type="FunFam" id="3.30.70.270:FF:000001">
    <property type="entry name" value="Diguanylate cyclase domain protein"/>
    <property type="match status" value="1"/>
</dbReference>
<dbReference type="SMART" id="SM00267">
    <property type="entry name" value="GGDEF"/>
    <property type="match status" value="1"/>
</dbReference>
<feature type="domain" description="PAC" evidence="3">
    <location>
        <begin position="252"/>
        <end position="303"/>
    </location>
</feature>
<reference evidence="5 6" key="1">
    <citation type="journal article" date="2013" name="Front. Microbiol.">
        <title>Comparative genomic analyses of the cyanobacterium, Lyngbya aestuarii BL J, a powerful hydrogen producer.</title>
        <authorList>
            <person name="Kothari A."/>
            <person name="Vaughn M."/>
            <person name="Garcia-Pichel F."/>
        </authorList>
    </citation>
    <scope>NUCLEOTIDE SEQUENCE [LARGE SCALE GENOMIC DNA]</scope>
    <source>
        <strain evidence="5 6">BL J</strain>
    </source>
</reference>
<gene>
    <name evidence="5" type="ORF">M595_1656</name>
</gene>
<evidence type="ECO:0000259" key="2">
    <source>
        <dbReference type="PROSITE" id="PS50112"/>
    </source>
</evidence>
<dbReference type="PANTHER" id="PTHR45138:SF9">
    <property type="entry name" value="DIGUANYLATE CYCLASE DGCM-RELATED"/>
    <property type="match status" value="1"/>
</dbReference>
<dbReference type="SUPFAM" id="SSF55785">
    <property type="entry name" value="PYP-like sensor domain (PAS domain)"/>
    <property type="match status" value="2"/>
</dbReference>
<feature type="domain" description="PAS" evidence="2">
    <location>
        <begin position="8"/>
        <end position="44"/>
    </location>
</feature>
<dbReference type="AlphaFoldDB" id="U7QMT5"/>
<dbReference type="PROSITE" id="PS50887">
    <property type="entry name" value="GGDEF"/>
    <property type="match status" value="1"/>
</dbReference>
<dbReference type="CDD" id="cd01949">
    <property type="entry name" value="GGDEF"/>
    <property type="match status" value="1"/>
</dbReference>
<dbReference type="CDD" id="cd00130">
    <property type="entry name" value="PAS"/>
    <property type="match status" value="2"/>
</dbReference>
<name>U7QMT5_9CYAN</name>
<comment type="caution">
    <text evidence="5">The sequence shown here is derived from an EMBL/GenBank/DDBJ whole genome shotgun (WGS) entry which is preliminary data.</text>
</comment>
<dbReference type="PANTHER" id="PTHR45138">
    <property type="entry name" value="REGULATORY COMPONENTS OF SENSORY TRANSDUCTION SYSTEM"/>
    <property type="match status" value="1"/>
</dbReference>
<evidence type="ECO:0000259" key="4">
    <source>
        <dbReference type="PROSITE" id="PS50887"/>
    </source>
</evidence>
<dbReference type="PROSITE" id="PS50112">
    <property type="entry name" value="PAS"/>
    <property type="match status" value="1"/>
</dbReference>
<dbReference type="RefSeq" id="WP_023065427.1">
    <property type="nucleotide sequence ID" value="NZ_AUZM01000011.1"/>
</dbReference>
<dbReference type="SUPFAM" id="SSF55073">
    <property type="entry name" value="Nucleotide cyclase"/>
    <property type="match status" value="1"/>
</dbReference>
<dbReference type="InterPro" id="IPR029787">
    <property type="entry name" value="Nucleotide_cyclase"/>
</dbReference>
<proteinExistence type="predicted"/>
<protein>
    <submittedName>
        <fullName evidence="5">Diguanylate cyclase domain protein</fullName>
    </submittedName>
</protein>
<feature type="domain" description="GGDEF" evidence="4">
    <location>
        <begin position="349"/>
        <end position="486"/>
    </location>
</feature>
<evidence type="ECO:0000259" key="3">
    <source>
        <dbReference type="PROSITE" id="PS50113"/>
    </source>
</evidence>
<feature type="coiled-coil region" evidence="1">
    <location>
        <begin position="155"/>
        <end position="182"/>
    </location>
</feature>
<sequence>MNKQLAESERNTAEFLNAVPVGVAVHNSVGKLIYLNQEAKRLLGDDIVPHSTEAELISAYKIYIADTDQAYPREELPLVYALRGEPVTVNNMMIKRNGVNIYLEVRSIPIFNSEQQITHALVVFEDISLRREAEQVLINYNEELGAKIDQRTQNLRQEIGKRQKIEEDLRENQARFNALSDAIPGIIFSCVINKKCRLIFEFVSREIEQIYEVSLADFVQDADYYMWAYMSPEDAMGYEQALMKSADTLEKFSYEWRITTPSGQQKWLQVNSQPQRRENGEVCWSGIILDISDRKRIEIALRQREIELRQANQQLKQLSRTDPLTQVANRGYFETYLQQQWQRSTREEYPLSVILLDVDYFKRYNDTYGHPAGDYCLKQIAQSLKKSVQRPADLVARYGGEEFVIILVNTDEKGAVHIAEKIRAEIQNLNIPHRASEVSDRVTVSIGIRTGIPTSKPQPDTLIKQADEALYTAKKQGRDRYIFAEFV</sequence>
<dbReference type="SMART" id="SM00086">
    <property type="entry name" value="PAC"/>
    <property type="match status" value="2"/>
</dbReference>
<dbReference type="GO" id="GO:0052621">
    <property type="term" value="F:diguanylate cyclase activity"/>
    <property type="evidence" value="ECO:0007669"/>
    <property type="project" value="TreeGrafter"/>
</dbReference>
<evidence type="ECO:0000256" key="1">
    <source>
        <dbReference type="SAM" id="Coils"/>
    </source>
</evidence>
<feature type="domain" description="PAC" evidence="3">
    <location>
        <begin position="87"/>
        <end position="139"/>
    </location>
</feature>
<dbReference type="Pfam" id="PF00990">
    <property type="entry name" value="GGDEF"/>
    <property type="match status" value="1"/>
</dbReference>
<dbReference type="InterPro" id="IPR050469">
    <property type="entry name" value="Diguanylate_Cyclase"/>
</dbReference>
<dbReference type="NCBIfam" id="TIGR00229">
    <property type="entry name" value="sensory_box"/>
    <property type="match status" value="2"/>
</dbReference>
<feature type="coiled-coil region" evidence="1">
    <location>
        <begin position="294"/>
        <end position="321"/>
    </location>
</feature>